<dbReference type="Proteomes" id="UP000807353">
    <property type="component" value="Unassembled WGS sequence"/>
</dbReference>
<evidence type="ECO:0000313" key="2">
    <source>
        <dbReference type="Proteomes" id="UP000807353"/>
    </source>
</evidence>
<keyword evidence="2" id="KW-1185">Reference proteome</keyword>
<evidence type="ECO:0000313" key="1">
    <source>
        <dbReference type="EMBL" id="KAF9457657.1"/>
    </source>
</evidence>
<accession>A0A9P6C9X9</accession>
<dbReference type="EMBL" id="MU150363">
    <property type="protein sequence ID" value="KAF9457657.1"/>
    <property type="molecule type" value="Genomic_DNA"/>
</dbReference>
<organism evidence="1 2">
    <name type="scientific">Collybia nuda</name>
    <dbReference type="NCBI Taxonomy" id="64659"/>
    <lineage>
        <taxon>Eukaryota</taxon>
        <taxon>Fungi</taxon>
        <taxon>Dikarya</taxon>
        <taxon>Basidiomycota</taxon>
        <taxon>Agaricomycotina</taxon>
        <taxon>Agaricomycetes</taxon>
        <taxon>Agaricomycetidae</taxon>
        <taxon>Agaricales</taxon>
        <taxon>Tricholomatineae</taxon>
        <taxon>Clitocybaceae</taxon>
        <taxon>Collybia</taxon>
    </lineage>
</organism>
<sequence>MKFPEGAFFTERREIPIELLNIIVNLSHRDDDNATLVALSTVSHRFARMAQPLLFSTIRLDPPFYPHSTTNLCQKFHSLICESPHLATCVRHLSIIDGDHYLSAFRNKSPLQNTPTLGWVGEEESLPGVLYQLVNIKHLAIRGSRSWLDWAQLSKNIQRALLDTVQRPTLSSIDVSRTWGFTSLLACATNLKYLTLSKNSPGENEATVPELSPRLLCRPDALDTTIHPIHDFIMLVQNGSWLDFSRLRSLTIRSQGRLQRGCRAFLQTLLRSSTALEHLHIRLPSPSSFRHLTSLAPFLPLRSLYLEIHQNTHTSRKAYSTWLLQLFDAFPDPTVIDTLAFQASCAPKGDLFTPEEYLRFDIALTRPELSSLTSVRLGVVGVGQAEALEYYDKLPMVHARRILSVERDPEWSLRC</sequence>
<proteinExistence type="predicted"/>
<dbReference type="OrthoDB" id="2788229at2759"/>
<comment type="caution">
    <text evidence="1">The sequence shown here is derived from an EMBL/GenBank/DDBJ whole genome shotgun (WGS) entry which is preliminary data.</text>
</comment>
<dbReference type="AlphaFoldDB" id="A0A9P6C9X9"/>
<dbReference type="SUPFAM" id="SSF52047">
    <property type="entry name" value="RNI-like"/>
    <property type="match status" value="1"/>
</dbReference>
<gene>
    <name evidence="1" type="ORF">BDZ94DRAFT_1326111</name>
</gene>
<reference evidence="1" key="1">
    <citation type="submission" date="2020-11" db="EMBL/GenBank/DDBJ databases">
        <authorList>
            <consortium name="DOE Joint Genome Institute"/>
            <person name="Ahrendt S."/>
            <person name="Riley R."/>
            <person name="Andreopoulos W."/>
            <person name="Labutti K."/>
            <person name="Pangilinan J."/>
            <person name="Ruiz-Duenas F.J."/>
            <person name="Barrasa J.M."/>
            <person name="Sanchez-Garcia M."/>
            <person name="Camarero S."/>
            <person name="Miyauchi S."/>
            <person name="Serrano A."/>
            <person name="Linde D."/>
            <person name="Babiker R."/>
            <person name="Drula E."/>
            <person name="Ayuso-Fernandez I."/>
            <person name="Pacheco R."/>
            <person name="Padilla G."/>
            <person name="Ferreira P."/>
            <person name="Barriuso J."/>
            <person name="Kellner H."/>
            <person name="Castanera R."/>
            <person name="Alfaro M."/>
            <person name="Ramirez L."/>
            <person name="Pisabarro A.G."/>
            <person name="Kuo A."/>
            <person name="Tritt A."/>
            <person name="Lipzen A."/>
            <person name="He G."/>
            <person name="Yan M."/>
            <person name="Ng V."/>
            <person name="Cullen D."/>
            <person name="Martin F."/>
            <person name="Rosso M.-N."/>
            <person name="Henrissat B."/>
            <person name="Hibbett D."/>
            <person name="Martinez A.T."/>
            <person name="Grigoriev I.V."/>
        </authorList>
    </citation>
    <scope>NUCLEOTIDE SEQUENCE</scope>
    <source>
        <strain evidence="1">CBS 247.69</strain>
    </source>
</reference>
<protein>
    <submittedName>
        <fullName evidence="1">Uncharacterized protein</fullName>
    </submittedName>
</protein>
<name>A0A9P6C9X9_9AGAR</name>